<dbReference type="PANTHER" id="PTHR19965:SF82">
    <property type="entry name" value="THO COMPLEX SUBUNIT 4"/>
    <property type="match status" value="1"/>
</dbReference>
<reference evidence="5 6" key="1">
    <citation type="journal article" date="2004" name="Nature">
        <title>Genome sequence of the ultrasmall unicellular red alga Cyanidioschyzon merolae 10D.</title>
        <authorList>
            <person name="Matsuzaki M."/>
            <person name="Misumi O."/>
            <person name="Shin-i T."/>
            <person name="Maruyama S."/>
            <person name="Takahara M."/>
            <person name="Miyagishima S."/>
            <person name="Mori T."/>
            <person name="Nishida K."/>
            <person name="Yagisawa F."/>
            <person name="Nishida K."/>
            <person name="Yoshida Y."/>
            <person name="Nishimura Y."/>
            <person name="Nakao S."/>
            <person name="Kobayashi T."/>
            <person name="Momoyama Y."/>
            <person name="Higashiyama T."/>
            <person name="Minoda A."/>
            <person name="Sano M."/>
            <person name="Nomoto H."/>
            <person name="Oishi K."/>
            <person name="Hayashi H."/>
            <person name="Ohta F."/>
            <person name="Nishizaka S."/>
            <person name="Haga S."/>
            <person name="Miura S."/>
            <person name="Morishita T."/>
            <person name="Kabeya Y."/>
            <person name="Terasawa K."/>
            <person name="Suzuki Y."/>
            <person name="Ishii Y."/>
            <person name="Asakawa S."/>
            <person name="Takano H."/>
            <person name="Ohta N."/>
            <person name="Kuroiwa H."/>
            <person name="Tanaka K."/>
            <person name="Shimizu N."/>
            <person name="Sugano S."/>
            <person name="Sato N."/>
            <person name="Nozaki H."/>
            <person name="Ogasawara N."/>
            <person name="Kohara Y."/>
            <person name="Kuroiwa T."/>
        </authorList>
    </citation>
    <scope>NUCLEOTIDE SEQUENCE [LARGE SCALE GENOMIC DNA]</scope>
    <source>
        <strain evidence="5 6">10D</strain>
    </source>
</reference>
<gene>
    <name evidence="5" type="ORF">CYME_CMH135C</name>
</gene>
<evidence type="ECO:0000259" key="4">
    <source>
        <dbReference type="PROSITE" id="PS50102"/>
    </source>
</evidence>
<evidence type="ECO:0000256" key="3">
    <source>
        <dbReference type="SAM" id="MobiDB-lite"/>
    </source>
</evidence>
<accession>M1VBQ9</accession>
<proteinExistence type="predicted"/>
<dbReference type="SMART" id="SM00360">
    <property type="entry name" value="RRM"/>
    <property type="match status" value="1"/>
</dbReference>
<feature type="domain" description="RRM" evidence="4">
    <location>
        <begin position="39"/>
        <end position="116"/>
    </location>
</feature>
<dbReference type="AlphaFoldDB" id="M1VBQ9"/>
<keyword evidence="6" id="KW-1185">Reference proteome</keyword>
<keyword evidence="1 2" id="KW-0694">RNA-binding</keyword>
<dbReference type="PANTHER" id="PTHR19965">
    <property type="entry name" value="RNA AND EXPORT FACTOR BINDING PROTEIN"/>
    <property type="match status" value="1"/>
</dbReference>
<dbReference type="GeneID" id="16993462"/>
<evidence type="ECO:0000313" key="6">
    <source>
        <dbReference type="Proteomes" id="UP000007014"/>
    </source>
</evidence>
<sequence>MQVDHTARVPKAVAQGRIRKAQRRRRVVQAGQRPGSKAVVVSVSNLAPSVTSQDIADLFNSVGPTITAFIRHDREGKSKGVATVKYADMETAERAVKQFHSLTLDGQPLVVQIESSGAAAALNTSGAHPQTQRSAVPPSMTPKRKLRLKERGARLPPVPKPTAEAVGGLRIVAGKGGVRDVVRVLESTQTMERRRARRRRRLRMQAAGDGQQMETESTATPGFESEKHDSTAKRTTKARGRRRMRRPTRPRGQEAPSKSAEELDRELEEYRMADN</sequence>
<protein>
    <recommendedName>
        <fullName evidence="4">RRM domain-containing protein</fullName>
    </recommendedName>
</protein>
<dbReference type="GO" id="GO:0006406">
    <property type="term" value="P:mRNA export from nucleus"/>
    <property type="evidence" value="ECO:0007669"/>
    <property type="project" value="TreeGrafter"/>
</dbReference>
<feature type="region of interest" description="Disordered" evidence="3">
    <location>
        <begin position="203"/>
        <end position="275"/>
    </location>
</feature>
<dbReference type="Gramene" id="CMH135CT">
    <property type="protein sequence ID" value="CMH135CT"/>
    <property type="gene ID" value="CMH135C"/>
</dbReference>
<dbReference type="CDD" id="cd12418">
    <property type="entry name" value="RRM_Aly_REF_like"/>
    <property type="match status" value="1"/>
</dbReference>
<evidence type="ECO:0000313" key="5">
    <source>
        <dbReference type="EMBL" id="BAM79807.1"/>
    </source>
</evidence>
<dbReference type="Proteomes" id="UP000007014">
    <property type="component" value="Chromosome 8"/>
</dbReference>
<dbReference type="Pfam" id="PF00076">
    <property type="entry name" value="RRM_1"/>
    <property type="match status" value="1"/>
</dbReference>
<dbReference type="OMA" id="KPRARDI"/>
<evidence type="ECO:0000256" key="2">
    <source>
        <dbReference type="PROSITE-ProRule" id="PRU00176"/>
    </source>
</evidence>
<dbReference type="OrthoDB" id="346839at2759"/>
<reference evidence="5 6" key="2">
    <citation type="journal article" date="2007" name="BMC Biol.">
        <title>A 100%-complete sequence reveals unusually simple genomic features in the hot-spring red alga Cyanidioschyzon merolae.</title>
        <authorList>
            <person name="Nozaki H."/>
            <person name="Takano H."/>
            <person name="Misumi O."/>
            <person name="Terasawa K."/>
            <person name="Matsuzaki M."/>
            <person name="Maruyama S."/>
            <person name="Nishida K."/>
            <person name="Yagisawa F."/>
            <person name="Yoshida Y."/>
            <person name="Fujiwara T."/>
            <person name="Takio S."/>
            <person name="Tamura K."/>
            <person name="Chung S.J."/>
            <person name="Nakamura S."/>
            <person name="Kuroiwa H."/>
            <person name="Tanaka K."/>
            <person name="Sato N."/>
            <person name="Kuroiwa T."/>
        </authorList>
    </citation>
    <scope>NUCLEOTIDE SEQUENCE [LARGE SCALE GENOMIC DNA]</scope>
    <source>
        <strain evidence="5 6">10D</strain>
    </source>
</reference>
<dbReference type="InterPro" id="IPR035979">
    <property type="entry name" value="RBD_domain_sf"/>
</dbReference>
<dbReference type="HOGENOM" id="CLU_1013225_0_0_1"/>
<organism evidence="5 6">
    <name type="scientific">Cyanidioschyzon merolae (strain NIES-3377 / 10D)</name>
    <name type="common">Unicellular red alga</name>
    <dbReference type="NCBI Taxonomy" id="280699"/>
    <lineage>
        <taxon>Eukaryota</taxon>
        <taxon>Rhodophyta</taxon>
        <taxon>Bangiophyceae</taxon>
        <taxon>Cyanidiales</taxon>
        <taxon>Cyanidiaceae</taxon>
        <taxon>Cyanidioschyzon</taxon>
    </lineage>
</organism>
<dbReference type="PROSITE" id="PS50102">
    <property type="entry name" value="RRM"/>
    <property type="match status" value="1"/>
</dbReference>
<dbReference type="InterPro" id="IPR012677">
    <property type="entry name" value="Nucleotide-bd_a/b_plait_sf"/>
</dbReference>
<dbReference type="GO" id="GO:0005634">
    <property type="term" value="C:nucleus"/>
    <property type="evidence" value="ECO:0007669"/>
    <property type="project" value="TreeGrafter"/>
</dbReference>
<feature type="compositionally biased region" description="Polar residues" evidence="3">
    <location>
        <begin position="122"/>
        <end position="134"/>
    </location>
</feature>
<dbReference type="InterPro" id="IPR051229">
    <property type="entry name" value="ALYREF_mRNA_export"/>
</dbReference>
<feature type="compositionally biased region" description="Basic residues" evidence="3">
    <location>
        <begin position="234"/>
        <end position="249"/>
    </location>
</feature>
<dbReference type="SUPFAM" id="SSF54928">
    <property type="entry name" value="RNA-binding domain, RBD"/>
    <property type="match status" value="1"/>
</dbReference>
<dbReference type="Gene3D" id="3.30.70.330">
    <property type="match status" value="1"/>
</dbReference>
<dbReference type="KEGG" id="cme:CYME_CMH135C"/>
<dbReference type="GO" id="GO:0003729">
    <property type="term" value="F:mRNA binding"/>
    <property type="evidence" value="ECO:0007669"/>
    <property type="project" value="TreeGrafter"/>
</dbReference>
<dbReference type="eggNOG" id="KOG0533">
    <property type="taxonomic scope" value="Eukaryota"/>
</dbReference>
<feature type="region of interest" description="Disordered" evidence="3">
    <location>
        <begin position="121"/>
        <end position="143"/>
    </location>
</feature>
<dbReference type="InterPro" id="IPR000504">
    <property type="entry name" value="RRM_dom"/>
</dbReference>
<name>M1VBQ9_CYAM1</name>
<dbReference type="EMBL" id="AP006490">
    <property type="protein sequence ID" value="BAM79807.1"/>
    <property type="molecule type" value="Genomic_DNA"/>
</dbReference>
<dbReference type="STRING" id="280699.M1VBQ9"/>
<evidence type="ECO:0000256" key="1">
    <source>
        <dbReference type="ARBA" id="ARBA00022884"/>
    </source>
</evidence>
<dbReference type="RefSeq" id="XP_005536093.1">
    <property type="nucleotide sequence ID" value="XM_005536036.1"/>
</dbReference>